<dbReference type="Gene3D" id="1.20.1640.10">
    <property type="entry name" value="Multidrug efflux transporter AcrB transmembrane domain"/>
    <property type="match status" value="2"/>
</dbReference>
<feature type="domain" description="Membrane transport protein MMPL" evidence="8">
    <location>
        <begin position="47"/>
        <end position="368"/>
    </location>
</feature>
<accession>A0ABV6A0E2</accession>
<keyword evidence="3" id="KW-1003">Cell membrane</keyword>
<proteinExistence type="inferred from homology"/>
<feature type="transmembrane region" description="Helical" evidence="7">
    <location>
        <begin position="368"/>
        <end position="392"/>
    </location>
</feature>
<keyword evidence="11" id="KW-1185">Reference proteome</keyword>
<feature type="transmembrane region" description="Helical" evidence="7">
    <location>
        <begin position="545"/>
        <end position="566"/>
    </location>
</feature>
<dbReference type="Proteomes" id="UP001589693">
    <property type="component" value="Unassembled WGS sequence"/>
</dbReference>
<evidence type="ECO:0000256" key="1">
    <source>
        <dbReference type="ARBA" id="ARBA00004651"/>
    </source>
</evidence>
<feature type="transmembrane region" description="Helical" evidence="7">
    <location>
        <begin position="656"/>
        <end position="678"/>
    </location>
</feature>
<dbReference type="SUPFAM" id="SSF82866">
    <property type="entry name" value="Multidrug efflux transporter AcrB transmembrane domain"/>
    <property type="match status" value="2"/>
</dbReference>
<evidence type="ECO:0000256" key="4">
    <source>
        <dbReference type="ARBA" id="ARBA00022692"/>
    </source>
</evidence>
<feature type="transmembrane region" description="Helical" evidence="7">
    <location>
        <begin position="633"/>
        <end position="650"/>
    </location>
</feature>
<name>A0ABV6A0E2_9PSEU</name>
<dbReference type="InterPro" id="IPR004869">
    <property type="entry name" value="MMPL_dom"/>
</dbReference>
<dbReference type="Pfam" id="PF03176">
    <property type="entry name" value="MMPL"/>
    <property type="match status" value="2"/>
</dbReference>
<dbReference type="InterPro" id="IPR013325">
    <property type="entry name" value="RNA_pol_sigma_r2"/>
</dbReference>
<keyword evidence="6 7" id="KW-0472">Membrane</keyword>
<feature type="domain" description="Membrane transport protein MMPL" evidence="8">
    <location>
        <begin position="398"/>
        <end position="694"/>
    </location>
</feature>
<feature type="transmembrane region" description="Helical" evidence="7">
    <location>
        <begin position="519"/>
        <end position="538"/>
    </location>
</feature>
<evidence type="ECO:0000256" key="2">
    <source>
        <dbReference type="ARBA" id="ARBA00010157"/>
    </source>
</evidence>
<sequence>MFAAWGSIVHRQRWLVVATVLLVALLGGAWGSGVFDRLSQGGYDDPTSEAVQATKAVESSLGKPGGDFVAIYTVPSGGTVDDPKLGQRITSRLSTLPSDKVSKVVSYWQAPNPQFATPDKRRAVAVFTLAGANDDEKLAAFDEVRGMISVEGADTTVTGYYALGKEINETSHNDLVRAELISLPVTLVLLVLFFGGLVAASLPVAIGGLTILGSLGVLRLLTTFGDVNTFAVNVASLLGLGLAIDYGLFMVGRFREELAGGRSTADAVQRTVATAGRTVAFSSTLLVIALGGLLLFPQAFLKSVGYGGMAAVGIAAVLSLTLLPAVFALLGRRVDALSMPWRRGKGTVQHREWPGWRRLADWVMKRPVFVAMPILALLLVLGAPFLGVNFGAVTEKVLPRENTARQSAEQLMKEFPQLGADGAQIVLRGYEGKAPSQETVRKFMAEVGNVPGVHDVVPGQAAGDVATISAKLPGGSLSSEAKTAVADLRNLSEPAGTEVMVGGRTAEVVDSLAATAAQLPWMVALVVGATMVLMFLAFGSVMMPIKAVVMSAVSLTATFGALVWVFQDGHGADLLGVEPGPLEAGVVVLMAAVVFGLSTDYEVFLMSRMVEARERGATTEEAVSIGLGKTGKVISAAAVLLIVVTGAFSFSDMALMRFIGIGMILALALDATIVRMLLVPALVKLQGEFTWWAPASLRRLQQRIGLQERDELDELVPAAAKGLDTTVTTRLPRLAERAIAAASVVLEPELIQTVRSAKRDFLHRLEPLRPELFQYCLRLAGDINHAERLVQETMARAFVACTESAQPGIDRPLPWLMRIATKTHVDSWLRRVPPATGRLVMQRTVQLVG</sequence>
<dbReference type="InterPro" id="IPR007627">
    <property type="entry name" value="RNA_pol_sigma70_r2"/>
</dbReference>
<protein>
    <submittedName>
        <fullName evidence="10">MMPL family transporter</fullName>
    </submittedName>
</protein>
<feature type="transmembrane region" description="Helical" evidence="7">
    <location>
        <begin position="279"/>
        <end position="300"/>
    </location>
</feature>
<comment type="caution">
    <text evidence="10">The sequence shown here is derived from an EMBL/GenBank/DDBJ whole genome shotgun (WGS) entry which is preliminary data.</text>
</comment>
<evidence type="ECO:0000256" key="6">
    <source>
        <dbReference type="ARBA" id="ARBA00023136"/>
    </source>
</evidence>
<dbReference type="Pfam" id="PF04542">
    <property type="entry name" value="Sigma70_r2"/>
    <property type="match status" value="1"/>
</dbReference>
<feature type="domain" description="RNA polymerase sigma-70 region 2" evidence="9">
    <location>
        <begin position="768"/>
        <end position="830"/>
    </location>
</feature>
<evidence type="ECO:0000256" key="7">
    <source>
        <dbReference type="SAM" id="Phobius"/>
    </source>
</evidence>
<keyword evidence="4 7" id="KW-0812">Transmembrane</keyword>
<evidence type="ECO:0000256" key="5">
    <source>
        <dbReference type="ARBA" id="ARBA00022989"/>
    </source>
</evidence>
<evidence type="ECO:0000313" key="11">
    <source>
        <dbReference type="Proteomes" id="UP001589693"/>
    </source>
</evidence>
<feature type="transmembrane region" description="Helical" evidence="7">
    <location>
        <begin position="306"/>
        <end position="330"/>
    </location>
</feature>
<evidence type="ECO:0000256" key="3">
    <source>
        <dbReference type="ARBA" id="ARBA00022475"/>
    </source>
</evidence>
<evidence type="ECO:0000313" key="10">
    <source>
        <dbReference type="EMBL" id="MFB9906626.1"/>
    </source>
</evidence>
<comment type="subcellular location">
    <subcellularLocation>
        <location evidence="1">Cell membrane</location>
        <topology evidence="1">Multi-pass membrane protein</topology>
    </subcellularLocation>
</comment>
<dbReference type="InterPro" id="IPR050545">
    <property type="entry name" value="Mycobact_MmpL"/>
</dbReference>
<organism evidence="10 11">
    <name type="scientific">Allokutzneria oryzae</name>
    <dbReference type="NCBI Taxonomy" id="1378989"/>
    <lineage>
        <taxon>Bacteria</taxon>
        <taxon>Bacillati</taxon>
        <taxon>Actinomycetota</taxon>
        <taxon>Actinomycetes</taxon>
        <taxon>Pseudonocardiales</taxon>
        <taxon>Pseudonocardiaceae</taxon>
        <taxon>Allokutzneria</taxon>
    </lineage>
</organism>
<dbReference type="EMBL" id="JBHLZU010000018">
    <property type="protein sequence ID" value="MFB9906626.1"/>
    <property type="molecule type" value="Genomic_DNA"/>
</dbReference>
<feature type="transmembrane region" description="Helical" evidence="7">
    <location>
        <begin position="180"/>
        <end position="199"/>
    </location>
</feature>
<gene>
    <name evidence="10" type="ORF">ACFFQA_22060</name>
</gene>
<dbReference type="Gene3D" id="1.10.1740.10">
    <property type="match status" value="1"/>
</dbReference>
<evidence type="ECO:0000259" key="8">
    <source>
        <dbReference type="Pfam" id="PF03176"/>
    </source>
</evidence>
<dbReference type="SUPFAM" id="SSF88946">
    <property type="entry name" value="Sigma2 domain of RNA polymerase sigma factors"/>
    <property type="match status" value="1"/>
</dbReference>
<evidence type="ECO:0000259" key="9">
    <source>
        <dbReference type="Pfam" id="PF04542"/>
    </source>
</evidence>
<keyword evidence="5 7" id="KW-1133">Transmembrane helix</keyword>
<dbReference type="RefSeq" id="WP_377855245.1">
    <property type="nucleotide sequence ID" value="NZ_JBHLZU010000018.1"/>
</dbReference>
<reference evidence="10 11" key="1">
    <citation type="submission" date="2024-09" db="EMBL/GenBank/DDBJ databases">
        <authorList>
            <person name="Sun Q."/>
            <person name="Mori K."/>
        </authorList>
    </citation>
    <scope>NUCLEOTIDE SEQUENCE [LARGE SCALE GENOMIC DNA]</scope>
    <source>
        <strain evidence="10 11">TBRC 7907</strain>
    </source>
</reference>
<dbReference type="PANTHER" id="PTHR33406:SF11">
    <property type="entry name" value="MEMBRANE PROTEIN SCO6666-RELATED"/>
    <property type="match status" value="1"/>
</dbReference>
<comment type="similarity">
    <text evidence="2">Belongs to the resistance-nodulation-cell division (RND) (TC 2.A.6) family. MmpL subfamily.</text>
</comment>
<dbReference type="PANTHER" id="PTHR33406">
    <property type="entry name" value="MEMBRANE PROTEIN MJ1562-RELATED"/>
    <property type="match status" value="1"/>
</dbReference>
<feature type="transmembrane region" description="Helical" evidence="7">
    <location>
        <begin position="230"/>
        <end position="252"/>
    </location>
</feature>
<feature type="transmembrane region" description="Helical" evidence="7">
    <location>
        <begin position="586"/>
        <end position="605"/>
    </location>
</feature>